<sequence>MNETRGGQPATGSGRDPPDALRVLISFTPEYAAYGEAFFLGLLGSRPKAHTRLVPFREAGEAVERFQPHLVISDGAVAAPGAAKARIASEPTEPSTMRLGGVVRTVVNPSVEDLLAFVEEVAEFVGKGR</sequence>
<protein>
    <recommendedName>
        <fullName evidence="3">ABC transporter substrate-binding protein</fullName>
    </recommendedName>
</protein>
<dbReference type="KEGG" id="rub:GBA63_00930"/>
<gene>
    <name evidence="1" type="ORF">GBA63_00930</name>
</gene>
<keyword evidence="2" id="KW-1185">Reference proteome</keyword>
<dbReference type="AlphaFoldDB" id="A0A6G8Q4G5"/>
<name>A0A6G8Q4G5_9ACTN</name>
<dbReference type="EMBL" id="CP045119">
    <property type="protein sequence ID" value="QIN81343.1"/>
    <property type="molecule type" value="Genomic_DNA"/>
</dbReference>
<proteinExistence type="predicted"/>
<dbReference type="RefSeq" id="WP_166172618.1">
    <property type="nucleotide sequence ID" value="NZ_CP045119.1"/>
</dbReference>
<evidence type="ECO:0000313" key="1">
    <source>
        <dbReference type="EMBL" id="QIN81343.1"/>
    </source>
</evidence>
<accession>A0A6G8Q4G5</accession>
<organism evidence="1 2">
    <name type="scientific">Rubrobacter tropicus</name>
    <dbReference type="NCBI Taxonomy" id="2653851"/>
    <lineage>
        <taxon>Bacteria</taxon>
        <taxon>Bacillati</taxon>
        <taxon>Actinomycetota</taxon>
        <taxon>Rubrobacteria</taxon>
        <taxon>Rubrobacterales</taxon>
        <taxon>Rubrobacteraceae</taxon>
        <taxon>Rubrobacter</taxon>
    </lineage>
</organism>
<reference evidence="1 2" key="1">
    <citation type="submission" date="2019-10" db="EMBL/GenBank/DDBJ databases">
        <title>Rubrobacter sp nov SCSIO 52090 isolated from a deep-sea sediment in the South China Sea.</title>
        <authorList>
            <person name="Chen R.W."/>
        </authorList>
    </citation>
    <scope>NUCLEOTIDE SEQUENCE [LARGE SCALE GENOMIC DNA]</scope>
    <source>
        <strain evidence="1 2">SCSIO 52909</strain>
    </source>
</reference>
<dbReference type="Proteomes" id="UP000501452">
    <property type="component" value="Chromosome"/>
</dbReference>
<evidence type="ECO:0000313" key="2">
    <source>
        <dbReference type="Proteomes" id="UP000501452"/>
    </source>
</evidence>
<evidence type="ECO:0008006" key="3">
    <source>
        <dbReference type="Google" id="ProtNLM"/>
    </source>
</evidence>